<organism evidence="1 2">
    <name type="scientific">Chondromyces apiculatus DSM 436</name>
    <dbReference type="NCBI Taxonomy" id="1192034"/>
    <lineage>
        <taxon>Bacteria</taxon>
        <taxon>Pseudomonadati</taxon>
        <taxon>Myxococcota</taxon>
        <taxon>Polyangia</taxon>
        <taxon>Polyangiales</taxon>
        <taxon>Polyangiaceae</taxon>
        <taxon>Chondromyces</taxon>
    </lineage>
</organism>
<keyword evidence="2" id="KW-1185">Reference proteome</keyword>
<dbReference type="EMBL" id="ASRX01000114">
    <property type="protein sequence ID" value="EYF00362.1"/>
    <property type="molecule type" value="Genomic_DNA"/>
</dbReference>
<dbReference type="Proteomes" id="UP000019678">
    <property type="component" value="Unassembled WGS sequence"/>
</dbReference>
<sequence>MERRDDREGPKGGDRLVDRYWFLVRRRCGPEEPAGTVVLRDGESVVITVEARLIGWPDGTLLFRLRSATTPCVGCVERALGFGYRHAGRPLTPADAREMLRVAVDRCATASVDPAHASEAPPSSGPASLRLAAELKSPEDAWVVL</sequence>
<dbReference type="OrthoDB" id="5518707at2"/>
<gene>
    <name evidence="1" type="ORF">CAP_0890</name>
</gene>
<protein>
    <submittedName>
        <fullName evidence="1">Uncharacterized protein</fullName>
    </submittedName>
</protein>
<dbReference type="RefSeq" id="WP_044251492.1">
    <property type="nucleotide sequence ID" value="NZ_ASRX01000114.1"/>
</dbReference>
<dbReference type="STRING" id="1192034.CAP_0890"/>
<name>A0A017SU99_9BACT</name>
<accession>A0A017SU99</accession>
<evidence type="ECO:0000313" key="2">
    <source>
        <dbReference type="Proteomes" id="UP000019678"/>
    </source>
</evidence>
<comment type="caution">
    <text evidence="1">The sequence shown here is derived from an EMBL/GenBank/DDBJ whole genome shotgun (WGS) entry which is preliminary data.</text>
</comment>
<reference evidence="1 2" key="1">
    <citation type="submission" date="2013-05" db="EMBL/GenBank/DDBJ databases">
        <title>Genome assembly of Chondromyces apiculatus DSM 436.</title>
        <authorList>
            <person name="Sharma G."/>
            <person name="Khatri I."/>
            <person name="Kaur C."/>
            <person name="Mayilraj S."/>
            <person name="Subramanian S."/>
        </authorList>
    </citation>
    <scope>NUCLEOTIDE SEQUENCE [LARGE SCALE GENOMIC DNA]</scope>
    <source>
        <strain evidence="1 2">DSM 436</strain>
    </source>
</reference>
<dbReference type="AlphaFoldDB" id="A0A017SU99"/>
<proteinExistence type="predicted"/>
<evidence type="ECO:0000313" key="1">
    <source>
        <dbReference type="EMBL" id="EYF00362.1"/>
    </source>
</evidence>